<dbReference type="PROSITE" id="PS00198">
    <property type="entry name" value="4FE4S_FER_1"/>
    <property type="match status" value="2"/>
</dbReference>
<dbReference type="AlphaFoldDB" id="A0A2A9E8B2"/>
<dbReference type="SUPFAM" id="SSF54862">
    <property type="entry name" value="4Fe-4S ferredoxins"/>
    <property type="match status" value="1"/>
</dbReference>
<dbReference type="Proteomes" id="UP000225548">
    <property type="component" value="Unassembled WGS sequence"/>
</dbReference>
<proteinExistence type="predicted"/>
<keyword evidence="2" id="KW-0479">Metal-binding</keyword>
<evidence type="ECO:0000256" key="1">
    <source>
        <dbReference type="ARBA" id="ARBA00022485"/>
    </source>
</evidence>
<organism evidence="7 8">
    <name type="scientific">Sanguibacter antarcticus</name>
    <dbReference type="NCBI Taxonomy" id="372484"/>
    <lineage>
        <taxon>Bacteria</taxon>
        <taxon>Bacillati</taxon>
        <taxon>Actinomycetota</taxon>
        <taxon>Actinomycetes</taxon>
        <taxon>Micrococcales</taxon>
        <taxon>Sanguibacteraceae</taxon>
        <taxon>Sanguibacter</taxon>
    </lineage>
</organism>
<evidence type="ECO:0000256" key="5">
    <source>
        <dbReference type="SAM" id="MobiDB-lite"/>
    </source>
</evidence>
<evidence type="ECO:0000313" key="7">
    <source>
        <dbReference type="EMBL" id="PFG34400.1"/>
    </source>
</evidence>
<evidence type="ECO:0000259" key="6">
    <source>
        <dbReference type="PROSITE" id="PS51379"/>
    </source>
</evidence>
<evidence type="ECO:0000256" key="3">
    <source>
        <dbReference type="ARBA" id="ARBA00023004"/>
    </source>
</evidence>
<dbReference type="InterPro" id="IPR017900">
    <property type="entry name" value="4Fe4S_Fe_S_CS"/>
</dbReference>
<dbReference type="InterPro" id="IPR017896">
    <property type="entry name" value="4Fe4S_Fe-S-bd"/>
</dbReference>
<dbReference type="GO" id="GO:0046872">
    <property type="term" value="F:metal ion binding"/>
    <property type="evidence" value="ECO:0007669"/>
    <property type="project" value="UniProtKB-KW"/>
</dbReference>
<evidence type="ECO:0000256" key="4">
    <source>
        <dbReference type="ARBA" id="ARBA00023014"/>
    </source>
</evidence>
<keyword evidence="1" id="KW-0004">4Fe-4S</keyword>
<reference evidence="7 8" key="1">
    <citation type="submission" date="2017-10" db="EMBL/GenBank/DDBJ databases">
        <title>Sequencing the genomes of 1000 actinobacteria strains.</title>
        <authorList>
            <person name="Klenk H.-P."/>
        </authorList>
    </citation>
    <scope>NUCLEOTIDE SEQUENCE [LARGE SCALE GENOMIC DNA]</scope>
    <source>
        <strain evidence="7 8">DSM 18966</strain>
    </source>
</reference>
<dbReference type="Pfam" id="PF12838">
    <property type="entry name" value="Fer4_7"/>
    <property type="match status" value="1"/>
</dbReference>
<dbReference type="EMBL" id="PDJG01000001">
    <property type="protein sequence ID" value="PFG34400.1"/>
    <property type="molecule type" value="Genomic_DNA"/>
</dbReference>
<comment type="caution">
    <text evidence="7">The sequence shown here is derived from an EMBL/GenBank/DDBJ whole genome shotgun (WGS) entry which is preliminary data.</text>
</comment>
<evidence type="ECO:0000313" key="8">
    <source>
        <dbReference type="Proteomes" id="UP000225548"/>
    </source>
</evidence>
<keyword evidence="8" id="KW-1185">Reference proteome</keyword>
<dbReference type="PROSITE" id="PS51379">
    <property type="entry name" value="4FE4S_FER_2"/>
    <property type="match status" value="2"/>
</dbReference>
<name>A0A2A9E8B2_9MICO</name>
<dbReference type="RefSeq" id="WP_169925403.1">
    <property type="nucleotide sequence ID" value="NZ_PDJG01000001.1"/>
</dbReference>
<feature type="domain" description="4Fe-4S ferredoxin-type" evidence="6">
    <location>
        <begin position="231"/>
        <end position="260"/>
    </location>
</feature>
<dbReference type="GO" id="GO:0051539">
    <property type="term" value="F:4 iron, 4 sulfur cluster binding"/>
    <property type="evidence" value="ECO:0007669"/>
    <property type="project" value="UniProtKB-KW"/>
</dbReference>
<dbReference type="InterPro" id="IPR050572">
    <property type="entry name" value="Fe-S_Ferredoxin"/>
</dbReference>
<sequence length="326" mass="33688">MSGPADALARWVAHQPAGLDLEIVCVEHDDPSQGDPSRTVVRLPACLRDVSASAVLELLTAGAATVLVRTDGCDELETSTEHLATVAHLLAAAGVPRLQVQDVHGPGAPDATDVSGGPRAPAPRPVLDAVHLPVARRSVFGLGAASDADLAAPVAAPSGPRLLSAALAELVPPDRRDGLDAAADAVRLGAHGCTACGVCVRACPTDALSLRFFGGEDARQDVRQDVGPLVTSLLQDPVACDGCLRCVDLCPEDVLTVTGAWGWDEVLSRVDVPRSAPVASLTTKECSRCSARFPTTDASSLCPVCAYRRLNPFASRLPPGYEAPAV</sequence>
<keyword evidence="3" id="KW-0408">Iron</keyword>
<feature type="domain" description="4Fe-4S ferredoxin-type" evidence="6">
    <location>
        <begin position="184"/>
        <end position="213"/>
    </location>
</feature>
<dbReference type="PANTHER" id="PTHR43687">
    <property type="entry name" value="ADENYLYLSULFATE REDUCTASE, BETA SUBUNIT"/>
    <property type="match status" value="1"/>
</dbReference>
<dbReference type="PANTHER" id="PTHR43687:SF1">
    <property type="entry name" value="FERREDOXIN III"/>
    <property type="match status" value="1"/>
</dbReference>
<keyword evidence="4" id="KW-0411">Iron-sulfur</keyword>
<protein>
    <submittedName>
        <fullName evidence="7">4Fe-4S dicluster protein</fullName>
    </submittedName>
</protein>
<dbReference type="Gene3D" id="3.30.70.20">
    <property type="match status" value="1"/>
</dbReference>
<accession>A0A2A9E8B2</accession>
<gene>
    <name evidence="7" type="ORF">ATL42_2310</name>
</gene>
<feature type="region of interest" description="Disordered" evidence="5">
    <location>
        <begin position="101"/>
        <end position="125"/>
    </location>
</feature>
<evidence type="ECO:0000256" key="2">
    <source>
        <dbReference type="ARBA" id="ARBA00022723"/>
    </source>
</evidence>